<sequence length="1828" mass="201328">MSIVIPFGVDTAETSYLEMAAGSEPESVEASPVVVEKSNSYPHQLYTSSSHHSHSYIGLPYADHNYGARPPPTPPASPPPSVLISKNEVGIFTTPNFDETSSATTISTSEDGSYGTDITRCICGFTHDDGYMICCDKCSVWQHIDCMGIDRQHIPDIYLCERCQPRSLDKERAVLLQRRKRENMSDGDTSATESGDEVPVELYTAFQHTPTTITLTATRVTKVNDKKRKKSGEKEQNIAKCKKAFREGSRKSSRVKGSAPEIDPSDSSNFGWETKIKAWMDRYEEANNNQYSEGVQREAQRIALRLGNGNDKNEISTSNLIFKPPVESYVQKNKKILKAAKDLPPDALIIEYRGKFMLREQFEANGYFFKRPYPFVLFYSKFHGLEMCVDARTFGNEARFIRRSCTPNAEVRHVIEDGTIHLYIYSIQNIPKGTEITIAFDFDYGNCKYKVDCACLKENPECPVLKHGSEPTENINTGYETRRKKGKREKDLSREKETQNQNITLDCEGAATKMKIPDNKQRRLSPLRLSISNNQEPDFIEDIEEKTPISNEVEMESEEQIAERKRKMTREERKMEAILQAFARLEKREKRREQALERISTAKTEVKSECKESQIISDTEFIQESAKEETATKPTPAKVNRAKQRKSFSRSRTHIGQQRRRHRTVSTCSDIQPSSPDVEVASQQNEPENTALAAEPETETTIAEIVTETEVPALNKCPAKYPKTKKHLVSEWLSEKNEKTGKPIDSISERPLRITTDPEVLATQLNSLPGLTYSPHVYSTPKHYIRFTSPFLSEKRRRKEPMENITGSCKKRWLKQALEEENSAVLDKFNSPSQERSRSPVINGENKSPLLLNDSCSLPDLTTPLKKRRFYQLLDSAYSETSTPTPSPYATPTHADTTATDPSLFATPPRIKAEDETCRNGYKPIYSPVTPVTPCIHGNAMHFENISSPDSSPEIKRRAYSQEGYDRSSTILALNSFRNSSLTETGLQEIKTIGYSSPRNRTDVTRQCTGEKESVSDLQLGLEVIEQSTLHKNLEAPSHDRTDSNSQLETAQCGRGTIYSTWVKSPDRTGINFSMNSNLRDLTPSHQLEVGGGFRISESKCLIQDDARGMFMEASVFCTSEDGIASGFGRTVNNDILMDGNCTPQNPPQKKKVSLLEYRKRQREARKSGSKTESFSLVTVSPHASGGGSISSNNGANDGYNSGENGEQIDNTANLPLPLPATVYNTTPEETGNNCPTKEASSSEKNEPEVQWTASTSVEQVRERSYQRALLLSDHRKDKDSDPDPENPESTTECPSPDISQKTCKSPSKASKPSSPGPVVSAPSTGRTPTKPDSHWETAVTTPEAENVNHPKSELQQKQLTNNVQVLSKTHSSQSHLRSSTEQLSHSQKLPSAPLKLHCPPSPHVENPPKSSTPHTPVQHGYPSPKPHSQQLGSPYRPHHPQSPQVGTPQRETHRSFYPAAQNLQPGSQQQASGQLFTQAPSGQSSATYSQFNQQNLNSSAPPPPPPPPPSSSTYYQNQQPSGNFQSYSQLKGSIPQQTVFSSGPNQALPGTTGQQAVPGHHVTAGHFLPSQNPSIHHQASASAVPPPPPPPPAPGPHLVQQQSSHQQHSVAHVVGPVHAVAVAPGSHIHSQAAGHHLPPPPPPPGPLPHHQPPHSTTGHQSLQAQHQHVVNSVPPPPPPPPSNVLGSGHHPASAQGLHHPSHQGPPHFPSSASSYSSQAPHHTTLGPGPQHQPAGTGPHCPLPGQGPHIQPQGPNSIPTPTASGFCPHPGSVTLPHGVQGPQQASPVPGQIPIHRAQQDEPKGNSTVKQKILPPVFSCFHCSILSSR</sequence>
<dbReference type="InterPro" id="IPR001965">
    <property type="entry name" value="Znf_PHD"/>
</dbReference>
<feature type="domain" description="SET" evidence="7">
    <location>
        <begin position="324"/>
        <end position="441"/>
    </location>
</feature>
<keyword evidence="5" id="KW-0175">Coiled coil</keyword>
<proteinExistence type="predicted"/>
<feature type="compositionally biased region" description="Polar residues" evidence="6">
    <location>
        <begin position="1356"/>
        <end position="1390"/>
    </location>
</feature>
<dbReference type="Proteomes" id="UP000827986">
    <property type="component" value="Unassembled WGS sequence"/>
</dbReference>
<keyword evidence="4" id="KW-0156">Chromatin regulator</keyword>
<feature type="compositionally biased region" description="Polar residues" evidence="6">
    <location>
        <begin position="1288"/>
        <end position="1304"/>
    </location>
</feature>
<protein>
    <recommendedName>
        <fullName evidence="7">SET domain-containing protein</fullName>
    </recommendedName>
</protein>
<dbReference type="Pfam" id="PF20826">
    <property type="entry name" value="PHD_5"/>
    <property type="match status" value="1"/>
</dbReference>
<feature type="region of interest" description="Disordered" evidence="6">
    <location>
        <begin position="224"/>
        <end position="266"/>
    </location>
</feature>
<feature type="compositionally biased region" description="Polar residues" evidence="6">
    <location>
        <begin position="1223"/>
        <end position="1240"/>
    </location>
</feature>
<feature type="compositionally biased region" description="Polar residues" evidence="6">
    <location>
        <begin position="1570"/>
        <end position="1582"/>
    </location>
</feature>
<gene>
    <name evidence="8" type="ORF">KIL84_018516</name>
</gene>
<feature type="compositionally biased region" description="Polar residues" evidence="6">
    <location>
        <begin position="1514"/>
        <end position="1556"/>
    </location>
</feature>
<dbReference type="PROSITE" id="PS01359">
    <property type="entry name" value="ZF_PHD_1"/>
    <property type="match status" value="1"/>
</dbReference>
<feature type="compositionally biased region" description="Polar residues" evidence="6">
    <location>
        <begin position="1199"/>
        <end position="1214"/>
    </location>
</feature>
<dbReference type="GO" id="GO:0034967">
    <property type="term" value="C:Set3 complex"/>
    <property type="evidence" value="ECO:0007669"/>
    <property type="project" value="TreeGrafter"/>
</dbReference>
<feature type="compositionally biased region" description="Basic residues" evidence="6">
    <location>
        <begin position="640"/>
        <end position="664"/>
    </location>
</feature>
<dbReference type="FunFam" id="3.30.40.10:FF:000150">
    <property type="entry name" value="Inactive histone-lysine N-methyltransferase 2E"/>
    <property type="match status" value="1"/>
</dbReference>
<feature type="region of interest" description="Disordered" evidence="6">
    <location>
        <begin position="1631"/>
        <end position="1790"/>
    </location>
</feature>
<evidence type="ECO:0000256" key="3">
    <source>
        <dbReference type="ARBA" id="ARBA00022833"/>
    </source>
</evidence>
<dbReference type="SMART" id="SM00317">
    <property type="entry name" value="SET"/>
    <property type="match status" value="1"/>
</dbReference>
<dbReference type="PROSITE" id="PS50280">
    <property type="entry name" value="SET"/>
    <property type="match status" value="1"/>
</dbReference>
<dbReference type="InterPro" id="IPR011011">
    <property type="entry name" value="Znf_FYVE_PHD"/>
</dbReference>
<dbReference type="GO" id="GO:0006325">
    <property type="term" value="P:chromatin organization"/>
    <property type="evidence" value="ECO:0007669"/>
    <property type="project" value="UniProtKB-KW"/>
</dbReference>
<dbReference type="Gene3D" id="3.30.40.10">
    <property type="entry name" value="Zinc/RING finger domain, C3HC4 (zinc finger)"/>
    <property type="match status" value="1"/>
</dbReference>
<dbReference type="GO" id="GO:0008270">
    <property type="term" value="F:zinc ion binding"/>
    <property type="evidence" value="ECO:0007669"/>
    <property type="project" value="UniProtKB-KW"/>
</dbReference>
<name>A0A9D3XTG5_9SAUR</name>
<keyword evidence="2" id="KW-0863">Zinc-finger</keyword>
<dbReference type="InterPro" id="IPR044434">
    <property type="entry name" value="KMT2E_SET"/>
</dbReference>
<evidence type="ECO:0000313" key="9">
    <source>
        <dbReference type="Proteomes" id="UP000827986"/>
    </source>
</evidence>
<dbReference type="CDD" id="cd15550">
    <property type="entry name" value="PHD_MLL5"/>
    <property type="match status" value="1"/>
</dbReference>
<feature type="region of interest" description="Disordered" evidence="6">
    <location>
        <begin position="473"/>
        <end position="498"/>
    </location>
</feature>
<feature type="compositionally biased region" description="Low complexity" evidence="6">
    <location>
        <begin position="1743"/>
        <end position="1755"/>
    </location>
</feature>
<feature type="compositionally biased region" description="Low complexity" evidence="6">
    <location>
        <begin position="1600"/>
        <end position="1611"/>
    </location>
</feature>
<dbReference type="InterPro" id="IPR013083">
    <property type="entry name" value="Znf_RING/FYVE/PHD"/>
</dbReference>
<evidence type="ECO:0000313" key="8">
    <source>
        <dbReference type="EMBL" id="KAH1185767.1"/>
    </source>
</evidence>
<accession>A0A9D3XTG5</accession>
<dbReference type="Pfam" id="PF00856">
    <property type="entry name" value="SET"/>
    <property type="match status" value="1"/>
</dbReference>
<dbReference type="SMART" id="SM00249">
    <property type="entry name" value="PHD"/>
    <property type="match status" value="1"/>
</dbReference>
<dbReference type="EMBL" id="JAHDVG010000463">
    <property type="protein sequence ID" value="KAH1185767.1"/>
    <property type="molecule type" value="Genomic_DNA"/>
</dbReference>
<dbReference type="SUPFAM" id="SSF57903">
    <property type="entry name" value="FYVE/PHD zinc finger"/>
    <property type="match status" value="1"/>
</dbReference>
<comment type="caution">
    <text evidence="8">The sequence shown here is derived from an EMBL/GenBank/DDBJ whole genome shotgun (WGS) entry which is preliminary data.</text>
</comment>
<evidence type="ECO:0000256" key="4">
    <source>
        <dbReference type="ARBA" id="ARBA00022853"/>
    </source>
</evidence>
<feature type="compositionally biased region" description="Basic and acidic residues" evidence="6">
    <location>
        <begin position="488"/>
        <end position="498"/>
    </location>
</feature>
<feature type="compositionally biased region" description="Low complexity" evidence="6">
    <location>
        <begin position="879"/>
        <end position="902"/>
    </location>
</feature>
<feature type="region of interest" description="Disordered" evidence="6">
    <location>
        <begin position="879"/>
        <end position="907"/>
    </location>
</feature>
<feature type="compositionally biased region" description="Pro residues" evidence="6">
    <location>
        <begin position="1638"/>
        <end position="1651"/>
    </location>
</feature>
<evidence type="ECO:0000256" key="1">
    <source>
        <dbReference type="ARBA" id="ARBA00022723"/>
    </source>
</evidence>
<feature type="compositionally biased region" description="Polar residues" evidence="6">
    <location>
        <begin position="665"/>
        <end position="675"/>
    </location>
</feature>
<feature type="region of interest" description="Disordered" evidence="6">
    <location>
        <begin position="625"/>
        <end position="698"/>
    </location>
</feature>
<keyword evidence="9" id="KW-1185">Reference proteome</keyword>
<dbReference type="InterPro" id="IPR046341">
    <property type="entry name" value="SET_dom_sf"/>
</dbReference>
<feature type="compositionally biased region" description="Pro residues" evidence="6">
    <location>
        <begin position="1674"/>
        <end position="1683"/>
    </location>
</feature>
<feature type="compositionally biased region" description="Low complexity" evidence="6">
    <location>
        <begin position="685"/>
        <end position="698"/>
    </location>
</feature>
<organism evidence="8 9">
    <name type="scientific">Mauremys mutica</name>
    <name type="common">yellowpond turtle</name>
    <dbReference type="NCBI Taxonomy" id="74926"/>
    <lineage>
        <taxon>Eukaryota</taxon>
        <taxon>Metazoa</taxon>
        <taxon>Chordata</taxon>
        <taxon>Craniata</taxon>
        <taxon>Vertebrata</taxon>
        <taxon>Euteleostomi</taxon>
        <taxon>Archelosauria</taxon>
        <taxon>Testudinata</taxon>
        <taxon>Testudines</taxon>
        <taxon>Cryptodira</taxon>
        <taxon>Durocryptodira</taxon>
        <taxon>Testudinoidea</taxon>
        <taxon>Geoemydidae</taxon>
        <taxon>Geoemydinae</taxon>
        <taxon>Mauremys</taxon>
    </lineage>
</organism>
<feature type="compositionally biased region" description="Basic and acidic residues" evidence="6">
    <location>
        <begin position="1273"/>
        <end position="1282"/>
    </location>
</feature>
<keyword evidence="1" id="KW-0479">Metal-binding</keyword>
<feature type="coiled-coil region" evidence="5">
    <location>
        <begin position="568"/>
        <end position="605"/>
    </location>
</feature>
<dbReference type="SUPFAM" id="SSF82199">
    <property type="entry name" value="SET domain"/>
    <property type="match status" value="1"/>
</dbReference>
<keyword evidence="3" id="KW-0862">Zinc</keyword>
<feature type="compositionally biased region" description="Pro residues" evidence="6">
    <location>
        <begin position="1585"/>
        <end position="1596"/>
    </location>
</feature>
<feature type="region of interest" description="Disordered" evidence="6">
    <location>
        <begin position="1160"/>
        <end position="1611"/>
    </location>
</feature>
<dbReference type="CDD" id="cd19182">
    <property type="entry name" value="SET_KMT2E"/>
    <property type="match status" value="1"/>
</dbReference>
<evidence type="ECO:0000256" key="5">
    <source>
        <dbReference type="SAM" id="Coils"/>
    </source>
</evidence>
<evidence type="ECO:0000256" key="6">
    <source>
        <dbReference type="SAM" id="MobiDB-lite"/>
    </source>
</evidence>
<feature type="compositionally biased region" description="Pro residues" evidence="6">
    <location>
        <begin position="1501"/>
        <end position="1511"/>
    </location>
</feature>
<dbReference type="Gene3D" id="2.170.270.10">
    <property type="entry name" value="SET domain"/>
    <property type="match status" value="1"/>
</dbReference>
<dbReference type="GO" id="GO:0070210">
    <property type="term" value="C:Rpd3L-Expanded complex"/>
    <property type="evidence" value="ECO:0007669"/>
    <property type="project" value="TreeGrafter"/>
</dbReference>
<evidence type="ECO:0000256" key="2">
    <source>
        <dbReference type="ARBA" id="ARBA00022771"/>
    </source>
</evidence>
<dbReference type="GO" id="GO:0006355">
    <property type="term" value="P:regulation of DNA-templated transcription"/>
    <property type="evidence" value="ECO:0007669"/>
    <property type="project" value="TreeGrafter"/>
</dbReference>
<dbReference type="PANTHER" id="PTHR46462:SF2">
    <property type="entry name" value="INACTIVE HISTONE-LYSINE N-METHYLTRANSFERASE 2E"/>
    <property type="match status" value="1"/>
</dbReference>
<dbReference type="PANTHER" id="PTHR46462">
    <property type="entry name" value="UPSET, ISOFORM A"/>
    <property type="match status" value="1"/>
</dbReference>
<feature type="compositionally biased region" description="Polar residues" evidence="6">
    <location>
        <begin position="1656"/>
        <end position="1669"/>
    </location>
</feature>
<evidence type="ECO:0000259" key="7">
    <source>
        <dbReference type="PROSITE" id="PS50280"/>
    </source>
</evidence>
<reference evidence="8" key="1">
    <citation type="submission" date="2021-09" db="EMBL/GenBank/DDBJ databases">
        <title>The genome of Mauremys mutica provides insights into the evolution of semi-aquatic lifestyle.</title>
        <authorList>
            <person name="Gong S."/>
            <person name="Gao Y."/>
        </authorList>
    </citation>
    <scope>NUCLEOTIDE SEQUENCE</scope>
    <source>
        <strain evidence="8">MM-2020</strain>
        <tissue evidence="8">Muscle</tissue>
    </source>
</reference>
<dbReference type="InterPro" id="IPR019786">
    <property type="entry name" value="Zinc_finger_PHD-type_CS"/>
</dbReference>
<feature type="compositionally biased region" description="Low complexity" evidence="6">
    <location>
        <begin position="1305"/>
        <end position="1324"/>
    </location>
</feature>
<dbReference type="InterPro" id="IPR001214">
    <property type="entry name" value="SET_dom"/>
</dbReference>
<feature type="compositionally biased region" description="Polar residues" evidence="6">
    <location>
        <begin position="1462"/>
        <end position="1498"/>
    </location>
</feature>